<reference evidence="3" key="1">
    <citation type="submission" date="2016-11" db="UniProtKB">
        <authorList>
            <consortium name="WormBaseParasite"/>
        </authorList>
    </citation>
    <scope>IDENTIFICATION</scope>
</reference>
<evidence type="ECO:0000313" key="3">
    <source>
        <dbReference type="WBParaSite" id="Hba_20806"/>
    </source>
</evidence>
<organism evidence="2 3">
    <name type="scientific">Heterorhabditis bacteriophora</name>
    <name type="common">Entomopathogenic nematode worm</name>
    <dbReference type="NCBI Taxonomy" id="37862"/>
    <lineage>
        <taxon>Eukaryota</taxon>
        <taxon>Metazoa</taxon>
        <taxon>Ecdysozoa</taxon>
        <taxon>Nematoda</taxon>
        <taxon>Chromadorea</taxon>
        <taxon>Rhabditida</taxon>
        <taxon>Rhabditina</taxon>
        <taxon>Rhabditomorpha</taxon>
        <taxon>Strongyloidea</taxon>
        <taxon>Heterorhabditidae</taxon>
        <taxon>Heterorhabditis</taxon>
    </lineage>
</organism>
<feature type="compositionally biased region" description="Polar residues" evidence="1">
    <location>
        <begin position="1"/>
        <end position="12"/>
    </location>
</feature>
<evidence type="ECO:0000313" key="2">
    <source>
        <dbReference type="Proteomes" id="UP000095283"/>
    </source>
</evidence>
<dbReference type="Proteomes" id="UP000095283">
    <property type="component" value="Unplaced"/>
</dbReference>
<dbReference type="AlphaFoldDB" id="A0A1I7XTF2"/>
<accession>A0A1I7XTF2</accession>
<sequence>MFRNVQRTSSFTPRGGKLENEQRR</sequence>
<feature type="region of interest" description="Disordered" evidence="1">
    <location>
        <begin position="1"/>
        <end position="24"/>
    </location>
</feature>
<evidence type="ECO:0000256" key="1">
    <source>
        <dbReference type="SAM" id="MobiDB-lite"/>
    </source>
</evidence>
<dbReference type="WBParaSite" id="Hba_20806">
    <property type="protein sequence ID" value="Hba_20806"/>
    <property type="gene ID" value="Hba_20806"/>
</dbReference>
<protein>
    <submittedName>
        <fullName evidence="3">Uncharacterized protein</fullName>
    </submittedName>
</protein>
<keyword evidence="2" id="KW-1185">Reference proteome</keyword>
<proteinExistence type="predicted"/>
<name>A0A1I7XTF2_HETBA</name>